<evidence type="ECO:0000256" key="3">
    <source>
        <dbReference type="ARBA" id="ARBA00019010"/>
    </source>
</evidence>
<organism evidence="11">
    <name type="scientific">freshwater metagenome</name>
    <dbReference type="NCBI Taxonomy" id="449393"/>
    <lineage>
        <taxon>unclassified sequences</taxon>
        <taxon>metagenomes</taxon>
        <taxon>ecological metagenomes</taxon>
    </lineage>
</organism>
<keyword evidence="8" id="KW-0067">ATP-binding</keyword>
<evidence type="ECO:0000256" key="9">
    <source>
        <dbReference type="ARBA" id="ARBA00022842"/>
    </source>
</evidence>
<evidence type="ECO:0000256" key="1">
    <source>
        <dbReference type="ARBA" id="ARBA00004496"/>
    </source>
</evidence>
<dbReference type="InterPro" id="IPR003442">
    <property type="entry name" value="T6A_TsaE"/>
</dbReference>
<comment type="caution">
    <text evidence="11">The sequence shown here is derived from an EMBL/GenBank/DDBJ whole genome shotgun (WGS) entry which is preliminary data.</text>
</comment>
<name>A0A094QX82_9ZZZZ</name>
<dbReference type="NCBIfam" id="TIGR00150">
    <property type="entry name" value="T6A_YjeE"/>
    <property type="match status" value="1"/>
</dbReference>
<dbReference type="Pfam" id="PF02367">
    <property type="entry name" value="TsaE"/>
    <property type="match status" value="1"/>
</dbReference>
<dbReference type="InterPro" id="IPR027417">
    <property type="entry name" value="P-loop_NTPase"/>
</dbReference>
<sequence>MNTKGPGKPGPFVIYYPSIMSNQLRTTYRIADADAMAALGERVARHARPGDLILLNGPLGAGKTIFVQGVGKTLGISDVTSPTFVISRIHDGVIPLIHVDVYRLLEAGNAAAYLDDLDLDTARENGLTVIEWGGAESARLSDDRIEITIDRTTIDRGSEERIVTISAIGSRWDGVEF</sequence>
<evidence type="ECO:0000256" key="2">
    <source>
        <dbReference type="ARBA" id="ARBA00007599"/>
    </source>
</evidence>
<dbReference type="GO" id="GO:0046872">
    <property type="term" value="F:metal ion binding"/>
    <property type="evidence" value="ECO:0007669"/>
    <property type="project" value="UniProtKB-KW"/>
</dbReference>
<dbReference type="PANTHER" id="PTHR33540">
    <property type="entry name" value="TRNA THREONYLCARBAMOYLADENOSINE BIOSYNTHESIS PROTEIN TSAE"/>
    <property type="match status" value="1"/>
</dbReference>
<dbReference type="PANTHER" id="PTHR33540:SF2">
    <property type="entry name" value="TRNA THREONYLCARBAMOYLADENOSINE BIOSYNTHESIS PROTEIN TSAE"/>
    <property type="match status" value="1"/>
</dbReference>
<keyword evidence="4" id="KW-0963">Cytoplasm</keyword>
<keyword evidence="9" id="KW-0460">Magnesium</keyword>
<evidence type="ECO:0000256" key="7">
    <source>
        <dbReference type="ARBA" id="ARBA00022741"/>
    </source>
</evidence>
<comment type="subcellular location">
    <subcellularLocation>
        <location evidence="1">Cytoplasm</location>
    </subcellularLocation>
</comment>
<reference evidence="11" key="1">
    <citation type="submission" date="2014-05" db="EMBL/GenBank/DDBJ databases">
        <title>Key roles for freshwater Actinobacteria revealed by deep metagenomic sequencing.</title>
        <authorList>
            <person name="Ghai R."/>
            <person name="Mizuno C.M."/>
            <person name="Picazo A."/>
            <person name="Camacho A."/>
            <person name="Rodriguez-Valera F."/>
        </authorList>
    </citation>
    <scope>NUCLEOTIDE SEQUENCE</scope>
</reference>
<protein>
    <recommendedName>
        <fullName evidence="3">tRNA threonylcarbamoyladenosine biosynthesis protein TsaE</fullName>
    </recommendedName>
    <alternativeName>
        <fullName evidence="10">t(6)A37 threonylcarbamoyladenosine biosynthesis protein TsaE</fullName>
    </alternativeName>
</protein>
<evidence type="ECO:0000256" key="4">
    <source>
        <dbReference type="ARBA" id="ARBA00022490"/>
    </source>
</evidence>
<evidence type="ECO:0000256" key="5">
    <source>
        <dbReference type="ARBA" id="ARBA00022694"/>
    </source>
</evidence>
<gene>
    <name evidence="11" type="ORF">GM50_6980</name>
</gene>
<dbReference type="SUPFAM" id="SSF52540">
    <property type="entry name" value="P-loop containing nucleoside triphosphate hydrolases"/>
    <property type="match status" value="1"/>
</dbReference>
<keyword evidence="5" id="KW-0819">tRNA processing</keyword>
<evidence type="ECO:0000256" key="10">
    <source>
        <dbReference type="ARBA" id="ARBA00032441"/>
    </source>
</evidence>
<dbReference type="GO" id="GO:0005737">
    <property type="term" value="C:cytoplasm"/>
    <property type="evidence" value="ECO:0007669"/>
    <property type="project" value="UniProtKB-SubCell"/>
</dbReference>
<dbReference type="GO" id="GO:0005524">
    <property type="term" value="F:ATP binding"/>
    <property type="evidence" value="ECO:0007669"/>
    <property type="project" value="UniProtKB-KW"/>
</dbReference>
<proteinExistence type="inferred from homology"/>
<evidence type="ECO:0000256" key="6">
    <source>
        <dbReference type="ARBA" id="ARBA00022723"/>
    </source>
</evidence>
<evidence type="ECO:0000256" key="8">
    <source>
        <dbReference type="ARBA" id="ARBA00022840"/>
    </source>
</evidence>
<dbReference type="GO" id="GO:0002949">
    <property type="term" value="P:tRNA threonylcarbamoyladenosine modification"/>
    <property type="evidence" value="ECO:0007669"/>
    <property type="project" value="InterPro"/>
</dbReference>
<accession>A0A094QX82</accession>
<keyword evidence="7" id="KW-0547">Nucleotide-binding</keyword>
<dbReference type="Gene3D" id="3.40.50.300">
    <property type="entry name" value="P-loop containing nucleotide triphosphate hydrolases"/>
    <property type="match status" value="1"/>
</dbReference>
<comment type="similarity">
    <text evidence="2">Belongs to the TsaE family.</text>
</comment>
<dbReference type="AlphaFoldDB" id="A0A094QX82"/>
<evidence type="ECO:0000313" key="11">
    <source>
        <dbReference type="EMBL" id="KGA19021.1"/>
    </source>
</evidence>
<dbReference type="EMBL" id="JNSK01000017">
    <property type="protein sequence ID" value="KGA19021.1"/>
    <property type="molecule type" value="Genomic_DNA"/>
</dbReference>
<keyword evidence="6" id="KW-0479">Metal-binding</keyword>